<dbReference type="Proteomes" id="UP000054937">
    <property type="component" value="Unassembled WGS sequence"/>
</dbReference>
<keyword evidence="5 18" id="KW-0378">Hydrolase</keyword>
<organism evidence="18 19">
    <name type="scientific">Pseudocohnilembus persalinus</name>
    <name type="common">Ciliate</name>
    <dbReference type="NCBI Taxonomy" id="266149"/>
    <lineage>
        <taxon>Eukaryota</taxon>
        <taxon>Sar</taxon>
        <taxon>Alveolata</taxon>
        <taxon>Ciliophora</taxon>
        <taxon>Intramacronucleata</taxon>
        <taxon>Oligohymenophorea</taxon>
        <taxon>Scuticociliatia</taxon>
        <taxon>Philasterida</taxon>
        <taxon>Pseudocohnilembidae</taxon>
        <taxon>Pseudocohnilembus</taxon>
    </lineage>
</organism>
<evidence type="ECO:0000256" key="10">
    <source>
        <dbReference type="ARBA" id="ARBA00023235"/>
    </source>
</evidence>
<dbReference type="SMART" id="SM00490">
    <property type="entry name" value="HELICc"/>
    <property type="match status" value="1"/>
</dbReference>
<evidence type="ECO:0000256" key="3">
    <source>
        <dbReference type="ARBA" id="ARBA00022741"/>
    </source>
</evidence>
<keyword evidence="4" id="KW-0227">DNA damage</keyword>
<dbReference type="OMA" id="CIADETQ"/>
<feature type="domain" description="Helicase C-terminal" evidence="17">
    <location>
        <begin position="571"/>
        <end position="728"/>
    </location>
</feature>
<dbReference type="PROSITE" id="PS51192">
    <property type="entry name" value="HELICASE_ATP_BIND_1"/>
    <property type="match status" value="1"/>
</dbReference>
<evidence type="ECO:0000259" key="17">
    <source>
        <dbReference type="PROSITE" id="PS51194"/>
    </source>
</evidence>
<comment type="catalytic activity">
    <reaction evidence="14">
        <text>ATP + H2O = ADP + phosphate + H(+)</text>
        <dbReference type="Rhea" id="RHEA:13065"/>
        <dbReference type="ChEBI" id="CHEBI:15377"/>
        <dbReference type="ChEBI" id="CHEBI:15378"/>
        <dbReference type="ChEBI" id="CHEBI:30616"/>
        <dbReference type="ChEBI" id="CHEBI:43474"/>
        <dbReference type="ChEBI" id="CHEBI:456216"/>
        <dbReference type="EC" id="5.6.2.4"/>
    </reaction>
</comment>
<evidence type="ECO:0000256" key="12">
    <source>
        <dbReference type="ARBA" id="ARBA00034617"/>
    </source>
</evidence>
<evidence type="ECO:0000256" key="4">
    <source>
        <dbReference type="ARBA" id="ARBA00022763"/>
    </source>
</evidence>
<keyword evidence="8" id="KW-0238">DNA-binding</keyword>
<feature type="compositionally biased region" description="Acidic residues" evidence="15">
    <location>
        <begin position="222"/>
        <end position="233"/>
    </location>
</feature>
<sequence length="753" mass="88113">MESQYQQYTNIELKEDHENYPFLLKPGNTHYIYVDNKHPKYQEAYPFLIQIAQYVSRPVLMHVYQVSKFSIYAALVLGGEKNKHLCETLLSYSKNKELPKELKIFIEKNQERYGSAIISLIQTNIQTPEQIEYEKQQILNLNGNGNHKLSGIEFYNQQMESRGPQYVLKIDKKEYQRLLKLKNGDNYELAQKSKVLDTLQEILPTDPNYEEIKKQMEHKEDDNDLQDLEEEQNTTDQKNQIEEETNPLSKKTETETENKNNDMEIEEKNKNPEKKEKKRKYLYFQVHQERNLQLCGLLVEQEIPYVQEYDYQYGDQSNKLIISKYPSTKIRPYQEKALASVFYKGKARSGLIILPCGGGKTCTGIMIAKNIARSTIVLCERDIQTYQWKDQFLKFCNVNPKRIFLSLNDKGEESFSNENPLLKDKKPQDIGAFILILTYKTLSEKLKKKDDDQYIKFIHNNEWGLLLADECQTLPANTYQNVLKLKYKVKIGLTATPYREDKNINLLYQGIGPTLYEENLLDLINQGYLANPYCIDIRCKMSPKLLEDYRTCDKYTRRQNLYQGNTNKLKILDQLINMHEERGDTILVFINNISVLEFFAQKLGKPYISGKASQAEKLFFLDLFRKKKILTLLISSVGDTGIDLPETNVGIQISGFFKSRRQEVQRFGRIMRAKKDQCGEVNAFYYNLVSLETDESEQSAYRQKCLVDQGLSFEIVDEESIQGYSKLQNLEQLEDEFLKKLDIQEEKKARNKE</sequence>
<dbReference type="EC" id="5.6.2.4" evidence="13"/>
<dbReference type="GO" id="GO:0005675">
    <property type="term" value="C:transcription factor TFIIH holo complex"/>
    <property type="evidence" value="ECO:0007669"/>
    <property type="project" value="TreeGrafter"/>
</dbReference>
<keyword evidence="11" id="KW-0539">Nucleus</keyword>
<dbReference type="GO" id="GO:0016787">
    <property type="term" value="F:hydrolase activity"/>
    <property type="evidence" value="ECO:0007669"/>
    <property type="project" value="UniProtKB-KW"/>
</dbReference>
<accession>A0A0V0QH29</accession>
<dbReference type="InterPro" id="IPR032830">
    <property type="entry name" value="XPB/Ssl2_N"/>
</dbReference>
<feature type="region of interest" description="Disordered" evidence="15">
    <location>
        <begin position="216"/>
        <end position="274"/>
    </location>
</feature>
<reference evidence="18 19" key="1">
    <citation type="journal article" date="2015" name="Sci. Rep.">
        <title>Genome of the facultative scuticociliatosis pathogen Pseudocohnilembus persalinus provides insight into its virulence through horizontal gene transfer.</title>
        <authorList>
            <person name="Xiong J."/>
            <person name="Wang G."/>
            <person name="Cheng J."/>
            <person name="Tian M."/>
            <person name="Pan X."/>
            <person name="Warren A."/>
            <person name="Jiang C."/>
            <person name="Yuan D."/>
            <person name="Miao W."/>
        </authorList>
    </citation>
    <scope>NUCLEOTIDE SEQUENCE [LARGE SCALE GENOMIC DNA]</scope>
    <source>
        <strain evidence="18">36N120E</strain>
    </source>
</reference>
<dbReference type="NCBIfam" id="TIGR00603">
    <property type="entry name" value="rad25"/>
    <property type="match status" value="1"/>
</dbReference>
<comment type="catalytic activity">
    <reaction evidence="12">
        <text>Couples ATP hydrolysis with the unwinding of duplex DNA by translocating in the 3'-5' direction.</text>
        <dbReference type="EC" id="5.6.2.4"/>
    </reaction>
</comment>
<dbReference type="SUPFAM" id="SSF52540">
    <property type="entry name" value="P-loop containing nucleoside triphosphate hydrolases"/>
    <property type="match status" value="1"/>
</dbReference>
<dbReference type="GO" id="GO:0006289">
    <property type="term" value="P:nucleotide-excision repair"/>
    <property type="evidence" value="ECO:0007669"/>
    <property type="project" value="InterPro"/>
</dbReference>
<evidence type="ECO:0000259" key="16">
    <source>
        <dbReference type="PROSITE" id="PS51192"/>
    </source>
</evidence>
<evidence type="ECO:0000256" key="9">
    <source>
        <dbReference type="ARBA" id="ARBA00023204"/>
    </source>
</evidence>
<keyword evidence="10" id="KW-0413">Isomerase</keyword>
<evidence type="ECO:0000313" key="18">
    <source>
        <dbReference type="EMBL" id="KRX01502.1"/>
    </source>
</evidence>
<evidence type="ECO:0000256" key="8">
    <source>
        <dbReference type="ARBA" id="ARBA00023125"/>
    </source>
</evidence>
<dbReference type="PROSITE" id="PS51194">
    <property type="entry name" value="HELICASE_CTER"/>
    <property type="match status" value="1"/>
</dbReference>
<dbReference type="EMBL" id="LDAU01000170">
    <property type="protein sequence ID" value="KRX01502.1"/>
    <property type="molecule type" value="Genomic_DNA"/>
</dbReference>
<dbReference type="InterPro" id="IPR050615">
    <property type="entry name" value="ATP-dep_DNA_Helicase"/>
</dbReference>
<evidence type="ECO:0000256" key="7">
    <source>
        <dbReference type="ARBA" id="ARBA00022840"/>
    </source>
</evidence>
<dbReference type="InterPro" id="IPR006935">
    <property type="entry name" value="Helicase/UvrB_N"/>
</dbReference>
<keyword evidence="3" id="KW-0547">Nucleotide-binding</keyword>
<keyword evidence="6" id="KW-0347">Helicase</keyword>
<dbReference type="InterPro" id="IPR014001">
    <property type="entry name" value="Helicase_ATP-bd"/>
</dbReference>
<evidence type="ECO:0000256" key="11">
    <source>
        <dbReference type="ARBA" id="ARBA00023242"/>
    </source>
</evidence>
<dbReference type="CDD" id="cd18789">
    <property type="entry name" value="SF2_C_XPB"/>
    <property type="match status" value="1"/>
</dbReference>
<dbReference type="OrthoDB" id="10262986at2759"/>
<comment type="caution">
    <text evidence="18">The sequence shown here is derived from an EMBL/GenBank/DDBJ whole genome shotgun (WGS) entry which is preliminary data.</text>
</comment>
<evidence type="ECO:0000256" key="2">
    <source>
        <dbReference type="ARBA" id="ARBA00006637"/>
    </source>
</evidence>
<dbReference type="Pfam" id="PF16203">
    <property type="entry name" value="ERCC3_RAD25_C"/>
    <property type="match status" value="1"/>
</dbReference>
<dbReference type="InParanoid" id="A0A0V0QH29"/>
<evidence type="ECO:0000256" key="14">
    <source>
        <dbReference type="ARBA" id="ARBA00048988"/>
    </source>
</evidence>
<dbReference type="GO" id="GO:0043138">
    <property type="term" value="F:3'-5' DNA helicase activity"/>
    <property type="evidence" value="ECO:0007669"/>
    <property type="project" value="UniProtKB-EC"/>
</dbReference>
<proteinExistence type="inferred from homology"/>
<dbReference type="PANTHER" id="PTHR11274">
    <property type="entry name" value="RAD25/XP-B DNA REPAIR HELICASE"/>
    <property type="match status" value="1"/>
</dbReference>
<name>A0A0V0QH29_PSEPJ</name>
<evidence type="ECO:0000256" key="13">
    <source>
        <dbReference type="ARBA" id="ARBA00034808"/>
    </source>
</evidence>
<dbReference type="FunCoup" id="A0A0V0QH29">
    <property type="interactions" value="408"/>
</dbReference>
<gene>
    <name evidence="18" type="ORF">PPERSA_01405</name>
</gene>
<evidence type="ECO:0000256" key="6">
    <source>
        <dbReference type="ARBA" id="ARBA00022806"/>
    </source>
</evidence>
<dbReference type="InterPro" id="IPR001161">
    <property type="entry name" value="XPB/Ssl2"/>
</dbReference>
<dbReference type="AlphaFoldDB" id="A0A0V0QH29"/>
<comment type="similarity">
    <text evidence="2">Belongs to the helicase family. RAD25/XPB subfamily.</text>
</comment>
<dbReference type="GO" id="GO:0006367">
    <property type="term" value="P:transcription initiation at RNA polymerase II promoter"/>
    <property type="evidence" value="ECO:0007669"/>
    <property type="project" value="InterPro"/>
</dbReference>
<feature type="compositionally biased region" description="Basic and acidic residues" evidence="15">
    <location>
        <begin position="250"/>
        <end position="274"/>
    </location>
</feature>
<keyword evidence="9" id="KW-0234">DNA repair</keyword>
<dbReference type="GO" id="GO:0003677">
    <property type="term" value="F:DNA binding"/>
    <property type="evidence" value="ECO:0007669"/>
    <property type="project" value="UniProtKB-KW"/>
</dbReference>
<dbReference type="GO" id="GO:0000112">
    <property type="term" value="C:nucleotide-excision repair factor 3 complex"/>
    <property type="evidence" value="ECO:0007669"/>
    <property type="project" value="TreeGrafter"/>
</dbReference>
<dbReference type="GO" id="GO:0005524">
    <property type="term" value="F:ATP binding"/>
    <property type="evidence" value="ECO:0007669"/>
    <property type="project" value="UniProtKB-KW"/>
</dbReference>
<evidence type="ECO:0000313" key="19">
    <source>
        <dbReference type="Proteomes" id="UP000054937"/>
    </source>
</evidence>
<evidence type="ECO:0000256" key="5">
    <source>
        <dbReference type="ARBA" id="ARBA00022801"/>
    </source>
</evidence>
<evidence type="ECO:0000256" key="1">
    <source>
        <dbReference type="ARBA" id="ARBA00004123"/>
    </source>
</evidence>
<dbReference type="InterPro" id="IPR032438">
    <property type="entry name" value="ERCC3_RAD25_C"/>
</dbReference>
<keyword evidence="7" id="KW-0067">ATP-binding</keyword>
<dbReference type="InterPro" id="IPR001650">
    <property type="entry name" value="Helicase_C-like"/>
</dbReference>
<feature type="domain" description="Helicase ATP-binding" evidence="16">
    <location>
        <begin position="341"/>
        <end position="515"/>
    </location>
</feature>
<dbReference type="Gene3D" id="3.40.50.300">
    <property type="entry name" value="P-loop containing nucleotide triphosphate hydrolases"/>
    <property type="match status" value="2"/>
</dbReference>
<dbReference type="SMART" id="SM00487">
    <property type="entry name" value="DEXDc"/>
    <property type="match status" value="1"/>
</dbReference>
<evidence type="ECO:0000256" key="15">
    <source>
        <dbReference type="SAM" id="MobiDB-lite"/>
    </source>
</evidence>
<keyword evidence="19" id="KW-1185">Reference proteome</keyword>
<dbReference type="Pfam" id="PF04851">
    <property type="entry name" value="ResIII"/>
    <property type="match status" value="1"/>
</dbReference>
<comment type="subcellular location">
    <subcellularLocation>
        <location evidence="1">Nucleus</location>
    </subcellularLocation>
</comment>
<dbReference type="PANTHER" id="PTHR11274:SF0">
    <property type="entry name" value="GENERAL TRANSCRIPTION AND DNA REPAIR FACTOR IIH HELICASE SUBUNIT XPB"/>
    <property type="match status" value="1"/>
</dbReference>
<dbReference type="InterPro" id="IPR027417">
    <property type="entry name" value="P-loop_NTPase"/>
</dbReference>
<dbReference type="GO" id="GO:0097550">
    <property type="term" value="C:transcription preinitiation complex"/>
    <property type="evidence" value="ECO:0007669"/>
    <property type="project" value="TreeGrafter"/>
</dbReference>
<dbReference type="Pfam" id="PF13625">
    <property type="entry name" value="Helicase_C_3"/>
    <property type="match status" value="1"/>
</dbReference>
<protein>
    <recommendedName>
        <fullName evidence="13">DNA 3'-5' helicase</fullName>
        <ecNumber evidence="13">5.6.2.4</ecNumber>
    </recommendedName>
</protein>